<gene>
    <name evidence="1" type="ORF">OWV82_009165</name>
</gene>
<keyword evidence="2" id="KW-1185">Reference proteome</keyword>
<dbReference type="Proteomes" id="UP001164539">
    <property type="component" value="Chromosome 4"/>
</dbReference>
<evidence type="ECO:0000313" key="2">
    <source>
        <dbReference type="Proteomes" id="UP001164539"/>
    </source>
</evidence>
<organism evidence="1 2">
    <name type="scientific">Melia azedarach</name>
    <name type="common">Chinaberry tree</name>
    <dbReference type="NCBI Taxonomy" id="155640"/>
    <lineage>
        <taxon>Eukaryota</taxon>
        <taxon>Viridiplantae</taxon>
        <taxon>Streptophyta</taxon>
        <taxon>Embryophyta</taxon>
        <taxon>Tracheophyta</taxon>
        <taxon>Spermatophyta</taxon>
        <taxon>Magnoliopsida</taxon>
        <taxon>eudicotyledons</taxon>
        <taxon>Gunneridae</taxon>
        <taxon>Pentapetalae</taxon>
        <taxon>rosids</taxon>
        <taxon>malvids</taxon>
        <taxon>Sapindales</taxon>
        <taxon>Meliaceae</taxon>
        <taxon>Melia</taxon>
    </lineage>
</organism>
<evidence type="ECO:0000313" key="1">
    <source>
        <dbReference type="EMBL" id="KAJ4721483.1"/>
    </source>
</evidence>
<accession>A0ACC1YEN5</accession>
<dbReference type="EMBL" id="CM051397">
    <property type="protein sequence ID" value="KAJ4721483.1"/>
    <property type="molecule type" value="Genomic_DNA"/>
</dbReference>
<proteinExistence type="predicted"/>
<comment type="caution">
    <text evidence="1">The sequence shown here is derived from an EMBL/GenBank/DDBJ whole genome shotgun (WGS) entry which is preliminary data.</text>
</comment>
<sequence>MEDEDPAEAWGVEGYSSEQRSGKMSWILSKGLSVGKKILVTGFVISSAPLVLPPLVVISVIGLACSIPSGLLLASYACTDKLMSKLLPGTKPPPFLLDYGTMSTDDKEFENDENEGDYYLGLKGDIDHTGKEEEEMLEDTVQEKAIVRDENEQGGVGKDKHELIKDVNEIAEENVYQQDEMEEEPAIQIEMKIEGVGEEEMKEPGGDRPVDEVNAVVVDLTVEEISGGIVQKGEFEVTDVVVELCQNIHDIEEDEELVRETRGLLEKIREEDMTYTREEAKQSLKKLPGDAEEKKPIESVEGLLAKRDADASLEAQNVGRTTEEEQKAKVEKPALLQGGRGQDNITNDVARDYQLEKAKEIVISTNADAREIAGESGFDLYDNKRDVSQHYSGTNKDNHGGFVTTDNKKVPVSARQRERNRTAGISAKEDSSMASNKVWSRTERKMWQQIEAMRKIVGYKAAKHATCFEELKALYLFTGVEPPASFKDPSDLQEMDDKLRFLMSIVGVK</sequence>
<reference evidence="1 2" key="1">
    <citation type="journal article" date="2023" name="Science">
        <title>Complex scaffold remodeling in plant triterpene biosynthesis.</title>
        <authorList>
            <person name="De La Pena R."/>
            <person name="Hodgson H."/>
            <person name="Liu J.C."/>
            <person name="Stephenson M.J."/>
            <person name="Martin A.C."/>
            <person name="Owen C."/>
            <person name="Harkess A."/>
            <person name="Leebens-Mack J."/>
            <person name="Jimenez L.E."/>
            <person name="Osbourn A."/>
            <person name="Sattely E.S."/>
        </authorList>
    </citation>
    <scope>NUCLEOTIDE SEQUENCE [LARGE SCALE GENOMIC DNA]</scope>
    <source>
        <strain evidence="2">cv. JPN11</strain>
        <tissue evidence="1">Leaf</tissue>
    </source>
</reference>
<protein>
    <submittedName>
        <fullName evidence="1">Retrotransposon-like protein</fullName>
    </submittedName>
</protein>
<name>A0ACC1YEN5_MELAZ</name>